<comment type="caution">
    <text evidence="2">The sequence shown here is derived from an EMBL/GenBank/DDBJ whole genome shotgun (WGS) entry which is preliminary data.</text>
</comment>
<proteinExistence type="predicted"/>
<dbReference type="PANTHER" id="PTHR35769">
    <property type="entry name" value="CALCINEURIN-LIKE METALLO-PHOSPHOESTERASE SUPERFAMILY PROTEIN"/>
    <property type="match status" value="1"/>
</dbReference>
<feature type="domain" description="Calcineurin-like phosphoesterase" evidence="1">
    <location>
        <begin position="10"/>
        <end position="224"/>
    </location>
</feature>
<dbReference type="InterPro" id="IPR029052">
    <property type="entry name" value="Metallo-depent_PP-like"/>
</dbReference>
<sequence length="314" mass="34519">MTAAAPRPIHLAIIGDVHDQWTVDDAHALEGLGVDAALFVGDFGNEAVEITRAIAALPLPKAVILGNHDSWYSATPWGRKKCPYDRSREDRVQEQLDLLGAAHVGYGCLDWPELGLSVIGGRPFSWGGPNWSYGEFYRDRFAVKGMMDSADRIAQAAARATQPTLIFLGHNGPHGLGDQPESICGRDWQPLGGDFGDPDLRQAIRMAQQRHQQVALVTFGHMHHHLRHRKDRLRQATASDAQGTVYVNAAVVPRIREHDRGRLHHFVWVELLAGQVTRAASVWVDRTGAIDAAEAWLGQPPALQHSSTPLIPVP</sequence>
<dbReference type="Pfam" id="PF00149">
    <property type="entry name" value="Metallophos"/>
    <property type="match status" value="1"/>
</dbReference>
<dbReference type="InterPro" id="IPR027629">
    <property type="entry name" value="DevT-like"/>
</dbReference>
<evidence type="ECO:0000259" key="1">
    <source>
        <dbReference type="Pfam" id="PF00149"/>
    </source>
</evidence>
<evidence type="ECO:0000313" key="2">
    <source>
        <dbReference type="EMBL" id="MFG3819046.1"/>
    </source>
</evidence>
<name>A0ABW7CGU0_9CYAN</name>
<dbReference type="NCBIfam" id="TIGR04168">
    <property type="entry name" value="TIGR04168 family protein"/>
    <property type="match status" value="1"/>
</dbReference>
<evidence type="ECO:0000313" key="3">
    <source>
        <dbReference type="Proteomes" id="UP001604335"/>
    </source>
</evidence>
<protein>
    <submittedName>
        <fullName evidence="2">TIGR04168 family protein</fullName>
    </submittedName>
</protein>
<dbReference type="InterPro" id="IPR004843">
    <property type="entry name" value="Calcineurin-like_PHP"/>
</dbReference>
<organism evidence="2 3">
    <name type="scientific">Limnothrix redekei LRLZ20PSL1</name>
    <dbReference type="NCBI Taxonomy" id="3112953"/>
    <lineage>
        <taxon>Bacteria</taxon>
        <taxon>Bacillati</taxon>
        <taxon>Cyanobacteriota</taxon>
        <taxon>Cyanophyceae</taxon>
        <taxon>Pseudanabaenales</taxon>
        <taxon>Pseudanabaenaceae</taxon>
        <taxon>Limnothrix</taxon>
    </lineage>
</organism>
<accession>A0ABW7CGU0</accession>
<dbReference type="Proteomes" id="UP001604335">
    <property type="component" value="Unassembled WGS sequence"/>
</dbReference>
<dbReference type="RefSeq" id="WP_393014721.1">
    <property type="nucleotide sequence ID" value="NZ_JAZAQF010000086.1"/>
</dbReference>
<dbReference type="EMBL" id="JAZAQF010000086">
    <property type="protein sequence ID" value="MFG3819046.1"/>
    <property type="molecule type" value="Genomic_DNA"/>
</dbReference>
<keyword evidence="3" id="KW-1185">Reference proteome</keyword>
<dbReference type="SUPFAM" id="SSF56300">
    <property type="entry name" value="Metallo-dependent phosphatases"/>
    <property type="match status" value="1"/>
</dbReference>
<dbReference type="PANTHER" id="PTHR35769:SF2">
    <property type="entry name" value="CALCINEURIN-LIKE METALLO-PHOSPHOESTERASE SUPERFAMILY PROTEIN"/>
    <property type="match status" value="1"/>
</dbReference>
<gene>
    <name evidence="2" type="ORF">VPK24_15495</name>
</gene>
<dbReference type="Gene3D" id="3.60.21.10">
    <property type="match status" value="1"/>
</dbReference>
<reference evidence="3" key="1">
    <citation type="journal article" date="2024" name="Algal Res.">
        <title>Biochemical, toxicological and genomic investigation of a high-biomass producing Limnothrix strain isolated from Italian shallow drinking water reservoir.</title>
        <authorList>
            <person name="Simonazzi M."/>
            <person name="Shishido T.K."/>
            <person name="Delbaje E."/>
            <person name="Wahlsten M."/>
            <person name="Fewer D.P."/>
            <person name="Sivonen K."/>
            <person name="Pezzolesi L."/>
            <person name="Pistocchi R."/>
        </authorList>
    </citation>
    <scope>NUCLEOTIDE SEQUENCE [LARGE SCALE GENOMIC DNA]</scope>
    <source>
        <strain evidence="3">LRLZ20PSL1</strain>
    </source>
</reference>
<dbReference type="CDD" id="cd07397">
    <property type="entry name" value="MPP_NostocDevT-like"/>
    <property type="match status" value="1"/>
</dbReference>